<dbReference type="RefSeq" id="WP_263846538.1">
    <property type="nucleotide sequence ID" value="NZ_JALIEB010000038.1"/>
</dbReference>
<gene>
    <name evidence="3" type="ORF">MUB52_23125</name>
</gene>
<keyword evidence="1" id="KW-1133">Transmembrane helix</keyword>
<organism evidence="3 4">
    <name type="scientific">Roseobacter sinensis</name>
    <dbReference type="NCBI Taxonomy" id="2931391"/>
    <lineage>
        <taxon>Bacteria</taxon>
        <taxon>Pseudomonadati</taxon>
        <taxon>Pseudomonadota</taxon>
        <taxon>Alphaproteobacteria</taxon>
        <taxon>Rhodobacterales</taxon>
        <taxon>Roseobacteraceae</taxon>
        <taxon>Roseobacter</taxon>
    </lineage>
</organism>
<proteinExistence type="predicted"/>
<reference evidence="3 4" key="1">
    <citation type="submission" date="2022-04" db="EMBL/GenBank/DDBJ databases">
        <title>Roseobacter sp. WL0113 is a bacterium isolated from neritic sediment.</title>
        <authorList>
            <person name="Wang L."/>
            <person name="He W."/>
            <person name="Zhang D.-F."/>
        </authorList>
    </citation>
    <scope>NUCLEOTIDE SEQUENCE [LARGE SCALE GENOMIC DNA]</scope>
    <source>
        <strain evidence="3 4">WL0113</strain>
    </source>
</reference>
<evidence type="ECO:0000256" key="2">
    <source>
        <dbReference type="SAM" id="SignalP"/>
    </source>
</evidence>
<feature type="transmembrane region" description="Helical" evidence="1">
    <location>
        <begin position="234"/>
        <end position="253"/>
    </location>
</feature>
<sequence>MTYRTHILLGCALSCLSSWGHAATVTLVDPATLSGTAVVDFEDLNLGLGATVNYDGEFESGTVQFSAGFVGQTIGVSGFFDTVSGSPSGPLALFDDAANQNILAVDGGDGNFGNTSIAGLGPLGFPTANAIGEGVISVLFDFDQSEFGFDLIGGDGGTATLQFFGRDGSLLTEITTNPLFGTLMLGFATDDTSKSIAGVTILNSDPGGVGVDNVRSDVRGVIGPPPVGPRPEIVPLPAGILLLGSGLLALGAARRESRRRAR</sequence>
<feature type="chain" id="PRO_5045603121" evidence="2">
    <location>
        <begin position="23"/>
        <end position="262"/>
    </location>
</feature>
<evidence type="ECO:0000256" key="1">
    <source>
        <dbReference type="SAM" id="Phobius"/>
    </source>
</evidence>
<evidence type="ECO:0000313" key="3">
    <source>
        <dbReference type="EMBL" id="MCV3274334.1"/>
    </source>
</evidence>
<keyword evidence="1" id="KW-0472">Membrane</keyword>
<dbReference type="EMBL" id="JALIEB010000038">
    <property type="protein sequence ID" value="MCV3274334.1"/>
    <property type="molecule type" value="Genomic_DNA"/>
</dbReference>
<dbReference type="Proteomes" id="UP001208690">
    <property type="component" value="Unassembled WGS sequence"/>
</dbReference>
<protein>
    <submittedName>
        <fullName evidence="3">Uncharacterized protein</fullName>
    </submittedName>
</protein>
<evidence type="ECO:0000313" key="4">
    <source>
        <dbReference type="Proteomes" id="UP001208690"/>
    </source>
</evidence>
<accession>A0ABT3BM61</accession>
<keyword evidence="1" id="KW-0812">Transmembrane</keyword>
<keyword evidence="2" id="KW-0732">Signal</keyword>
<keyword evidence="4" id="KW-1185">Reference proteome</keyword>
<comment type="caution">
    <text evidence="3">The sequence shown here is derived from an EMBL/GenBank/DDBJ whole genome shotgun (WGS) entry which is preliminary data.</text>
</comment>
<name>A0ABT3BM61_9RHOB</name>
<feature type="signal peptide" evidence="2">
    <location>
        <begin position="1"/>
        <end position="22"/>
    </location>
</feature>